<reference evidence="2" key="1">
    <citation type="submission" date="2021-07" db="EMBL/GenBank/DDBJ databases">
        <authorList>
            <person name="Catto M.A."/>
            <person name="Jacobson A."/>
            <person name="Kennedy G."/>
            <person name="Labadie P."/>
            <person name="Hunt B.G."/>
            <person name="Srinivasan R."/>
        </authorList>
    </citation>
    <scope>NUCLEOTIDE SEQUENCE</scope>
    <source>
        <strain evidence="2">PL_HMW_Pooled</strain>
        <tissue evidence="2">Head</tissue>
    </source>
</reference>
<dbReference type="InterPro" id="IPR049012">
    <property type="entry name" value="Mutator_transp_dom"/>
</dbReference>
<organism evidence="2 3">
    <name type="scientific">Frankliniella fusca</name>
    <dbReference type="NCBI Taxonomy" id="407009"/>
    <lineage>
        <taxon>Eukaryota</taxon>
        <taxon>Metazoa</taxon>
        <taxon>Ecdysozoa</taxon>
        <taxon>Arthropoda</taxon>
        <taxon>Hexapoda</taxon>
        <taxon>Insecta</taxon>
        <taxon>Pterygota</taxon>
        <taxon>Neoptera</taxon>
        <taxon>Paraneoptera</taxon>
        <taxon>Thysanoptera</taxon>
        <taxon>Terebrantia</taxon>
        <taxon>Thripoidea</taxon>
        <taxon>Thripidae</taxon>
        <taxon>Frankliniella</taxon>
    </lineage>
</organism>
<gene>
    <name evidence="2" type="ORF">KUF71_025179</name>
</gene>
<dbReference type="Proteomes" id="UP001219518">
    <property type="component" value="Unassembled WGS sequence"/>
</dbReference>
<evidence type="ECO:0000313" key="3">
    <source>
        <dbReference type="Proteomes" id="UP001219518"/>
    </source>
</evidence>
<dbReference type="AlphaFoldDB" id="A0AAE1I0U7"/>
<accession>A0AAE1I0U7</accession>
<feature type="domain" description="Mutator-like transposase" evidence="1">
    <location>
        <begin position="111"/>
        <end position="181"/>
    </location>
</feature>
<evidence type="ECO:0000313" key="2">
    <source>
        <dbReference type="EMBL" id="KAK3931199.1"/>
    </source>
</evidence>
<dbReference type="Pfam" id="PF20700">
    <property type="entry name" value="Mutator"/>
    <property type="match status" value="1"/>
</dbReference>
<protein>
    <submittedName>
        <fullName evidence="2">Acetaldehyde dehydrogenase</fullName>
    </submittedName>
</protein>
<keyword evidence="3" id="KW-1185">Reference proteome</keyword>
<name>A0AAE1I0U7_9NEOP</name>
<comment type="caution">
    <text evidence="2">The sequence shown here is derived from an EMBL/GenBank/DDBJ whole genome shotgun (WGS) entry which is preliminary data.</text>
</comment>
<feature type="non-terminal residue" evidence="2">
    <location>
        <position position="1"/>
    </location>
</feature>
<sequence length="253" mass="28857">HCAATGGVQYIVFSILQMPMPSKRKYKRHERRVGKTWEDYVLRMLLRNGELEYELARNLGQVVKDDIVYTGGHRGRRLGHGRLRGKEYDFSGWGGNTDWRTGHKAIGSIHSEKTHKLQYRFYIGDSDSSTFAEIVLKCAYGREVRKLHCANHVTVHLIDHLHGLLEKTKEYPVQTRNLLKAESVSASVEGPVTQTRIERLVKGVRIGHQELWRATRGRGQPPEEPGERPVPCLRSAHELRDQVQEEGHRGPGG</sequence>
<proteinExistence type="predicted"/>
<dbReference type="EMBL" id="JAHWGI010001418">
    <property type="protein sequence ID" value="KAK3931199.1"/>
    <property type="molecule type" value="Genomic_DNA"/>
</dbReference>
<reference evidence="2" key="2">
    <citation type="journal article" date="2023" name="BMC Genomics">
        <title>Pest status, molecular evolution, and epigenetic factors derived from the genome assembly of Frankliniella fusca, a thysanopteran phytovirus vector.</title>
        <authorList>
            <person name="Catto M.A."/>
            <person name="Labadie P.E."/>
            <person name="Jacobson A.L."/>
            <person name="Kennedy G.G."/>
            <person name="Srinivasan R."/>
            <person name="Hunt B.G."/>
        </authorList>
    </citation>
    <scope>NUCLEOTIDE SEQUENCE</scope>
    <source>
        <strain evidence="2">PL_HMW_Pooled</strain>
    </source>
</reference>
<evidence type="ECO:0000259" key="1">
    <source>
        <dbReference type="Pfam" id="PF20700"/>
    </source>
</evidence>